<comment type="catalytic activity">
    <reaction evidence="6">
        <text>Release of an N-terminal pyroglutamyl group from a polypeptide, the second amino acid generally not being Pro.</text>
        <dbReference type="EC" id="3.4.19.3"/>
    </reaction>
</comment>
<dbReference type="GO" id="GO:0006508">
    <property type="term" value="P:proteolysis"/>
    <property type="evidence" value="ECO:0007669"/>
    <property type="project" value="UniProtKB-KW"/>
</dbReference>
<dbReference type="InterPro" id="IPR016125">
    <property type="entry name" value="Peptidase_C15-like"/>
</dbReference>
<evidence type="ECO:0000313" key="8">
    <source>
        <dbReference type="Proteomes" id="UP000290649"/>
    </source>
</evidence>
<dbReference type="OrthoDB" id="9779738at2"/>
<sequence>MKVLVTGFEPFGGMEVNPTAQLSQAISEDEINGIEIYSATLPVVYDLCVQQLLLKIEEISPDVVISCGLAFGRASVTIERIGINIKDTAGEGQKGDNQGDKPIDERIIPDGPDGLFSTLPIRTITTQLKQAGIPAQISNSAGTYICNNTLYGMLHYIIEKNLAIRAGFIHFPATPEMTVDKPNVASMAFETQLNALRTIVKSLAV</sequence>
<dbReference type="GO" id="GO:0005829">
    <property type="term" value="C:cytosol"/>
    <property type="evidence" value="ECO:0007669"/>
    <property type="project" value="InterPro"/>
</dbReference>
<dbReference type="PANTHER" id="PTHR23402:SF1">
    <property type="entry name" value="PYROGLUTAMYL-PEPTIDASE I"/>
    <property type="match status" value="1"/>
</dbReference>
<evidence type="ECO:0000256" key="6">
    <source>
        <dbReference type="PROSITE-ProRule" id="PRU10077"/>
    </source>
</evidence>
<protein>
    <recommendedName>
        <fullName evidence="6">Pyroglutamyl-peptidase I</fullName>
        <ecNumber evidence="6">3.4.19.3</ecNumber>
    </recommendedName>
</protein>
<name>A0A4Q0VPG6_9BACI</name>
<evidence type="ECO:0000256" key="2">
    <source>
        <dbReference type="ARBA" id="ARBA00022490"/>
    </source>
</evidence>
<dbReference type="EC" id="3.4.19.3" evidence="6"/>
<dbReference type="NCBIfam" id="NF009676">
    <property type="entry name" value="PRK13197.1"/>
    <property type="match status" value="1"/>
</dbReference>
<dbReference type="PANTHER" id="PTHR23402">
    <property type="entry name" value="PROTEASE FAMILY C15 PYROGLUTAMYL-PEPTIDASE I-RELATED"/>
    <property type="match status" value="1"/>
</dbReference>
<dbReference type="PRINTS" id="PR00706">
    <property type="entry name" value="PYROGLUPTASE"/>
</dbReference>
<keyword evidence="4 7" id="KW-0378">Hydrolase</keyword>
<dbReference type="Pfam" id="PF01470">
    <property type="entry name" value="Peptidase_C15"/>
    <property type="match status" value="1"/>
</dbReference>
<dbReference type="InterPro" id="IPR000816">
    <property type="entry name" value="Peptidase_C15"/>
</dbReference>
<dbReference type="InterPro" id="IPR033694">
    <property type="entry name" value="PGPEP1_Cys_AS"/>
</dbReference>
<dbReference type="InterPro" id="IPR036440">
    <property type="entry name" value="Peptidase_C15-like_sf"/>
</dbReference>
<comment type="similarity">
    <text evidence="1">Belongs to the peptidase C15 family.</text>
</comment>
<reference evidence="7 8" key="1">
    <citation type="journal article" date="2019" name="Int. J. Syst. Evol. Microbiol.">
        <title>Anaerobacillus alkaliphilus sp. nov., a novel alkaliphilic and moderately halophilic bacterium.</title>
        <authorList>
            <person name="Borsodi A.K."/>
            <person name="Aszalos J.M."/>
            <person name="Bihari P."/>
            <person name="Nagy I."/>
            <person name="Schumann P."/>
            <person name="Sproer C."/>
            <person name="Kovacs A.L."/>
            <person name="Boka K."/>
            <person name="Dobosy P."/>
            <person name="Ovari M."/>
            <person name="Szili-Kovacs T."/>
            <person name="Toth E."/>
        </authorList>
    </citation>
    <scope>NUCLEOTIDE SEQUENCE [LARGE SCALE GENOMIC DNA]</scope>
    <source>
        <strain evidence="7 8">B16-10</strain>
    </source>
</reference>
<dbReference type="InterPro" id="IPR029762">
    <property type="entry name" value="PGP-I_bact-type"/>
</dbReference>
<dbReference type="PIRSF" id="PIRSF015592">
    <property type="entry name" value="Prld-crbxl_pptds"/>
    <property type="match status" value="1"/>
</dbReference>
<feature type="active site" evidence="6">
    <location>
        <position position="146"/>
    </location>
</feature>
<dbReference type="CDD" id="cd00501">
    <property type="entry name" value="Peptidase_C15"/>
    <property type="match status" value="1"/>
</dbReference>
<dbReference type="Proteomes" id="UP000290649">
    <property type="component" value="Unassembled WGS sequence"/>
</dbReference>
<evidence type="ECO:0000256" key="3">
    <source>
        <dbReference type="ARBA" id="ARBA00022670"/>
    </source>
</evidence>
<evidence type="ECO:0000256" key="5">
    <source>
        <dbReference type="ARBA" id="ARBA00022807"/>
    </source>
</evidence>
<evidence type="ECO:0000313" key="7">
    <source>
        <dbReference type="EMBL" id="RXI98356.1"/>
    </source>
</evidence>
<evidence type="ECO:0000256" key="4">
    <source>
        <dbReference type="ARBA" id="ARBA00022801"/>
    </source>
</evidence>
<organism evidence="7 8">
    <name type="scientific">Anaerobacillus alkaliphilus</name>
    <dbReference type="NCBI Taxonomy" id="1548597"/>
    <lineage>
        <taxon>Bacteria</taxon>
        <taxon>Bacillati</taxon>
        <taxon>Bacillota</taxon>
        <taxon>Bacilli</taxon>
        <taxon>Bacillales</taxon>
        <taxon>Bacillaceae</taxon>
        <taxon>Anaerobacillus</taxon>
    </lineage>
</organism>
<gene>
    <name evidence="7" type="primary">pcp</name>
    <name evidence="7" type="ORF">DS745_18705</name>
</gene>
<dbReference type="Gene3D" id="3.40.630.20">
    <property type="entry name" value="Peptidase C15, pyroglutamyl peptidase I-like"/>
    <property type="match status" value="1"/>
</dbReference>
<comment type="caution">
    <text evidence="7">The sequence shown here is derived from an EMBL/GenBank/DDBJ whole genome shotgun (WGS) entry which is preliminary data.</text>
</comment>
<dbReference type="AlphaFoldDB" id="A0A4Q0VPG6"/>
<dbReference type="GO" id="GO:0016920">
    <property type="term" value="F:pyroglutamyl-peptidase activity"/>
    <property type="evidence" value="ECO:0007669"/>
    <property type="project" value="UniProtKB-EC"/>
</dbReference>
<evidence type="ECO:0000256" key="1">
    <source>
        <dbReference type="ARBA" id="ARBA00006641"/>
    </source>
</evidence>
<dbReference type="SUPFAM" id="SSF53182">
    <property type="entry name" value="Pyrrolidone carboxyl peptidase (pyroglutamate aminopeptidase)"/>
    <property type="match status" value="1"/>
</dbReference>
<keyword evidence="8" id="KW-1185">Reference proteome</keyword>
<keyword evidence="5" id="KW-0788">Thiol protease</keyword>
<dbReference type="NCBIfam" id="TIGR00504">
    <property type="entry name" value="pyro_pdase"/>
    <property type="match status" value="1"/>
</dbReference>
<accession>A0A4Q0VPG6</accession>
<keyword evidence="3" id="KW-0645">Protease</keyword>
<keyword evidence="2" id="KW-0963">Cytoplasm</keyword>
<proteinExistence type="inferred from homology"/>
<dbReference type="EMBL" id="QOUX01000046">
    <property type="protein sequence ID" value="RXI98356.1"/>
    <property type="molecule type" value="Genomic_DNA"/>
</dbReference>
<dbReference type="PROSITE" id="PS01334">
    <property type="entry name" value="PYRASE_CYS"/>
    <property type="match status" value="1"/>
</dbReference>